<evidence type="ECO:0000256" key="5">
    <source>
        <dbReference type="ARBA" id="ARBA00023315"/>
    </source>
</evidence>
<organism evidence="8 9">
    <name type="scientific">Polystyrenella longa</name>
    <dbReference type="NCBI Taxonomy" id="2528007"/>
    <lineage>
        <taxon>Bacteria</taxon>
        <taxon>Pseudomonadati</taxon>
        <taxon>Planctomycetota</taxon>
        <taxon>Planctomycetia</taxon>
        <taxon>Planctomycetales</taxon>
        <taxon>Planctomycetaceae</taxon>
        <taxon>Polystyrenella</taxon>
    </lineage>
</organism>
<dbReference type="GO" id="GO:0008780">
    <property type="term" value="F:acyl-[acyl-carrier-protein]-UDP-N-acetylglucosamine O-acyltransferase activity"/>
    <property type="evidence" value="ECO:0007669"/>
    <property type="project" value="UniProtKB-EC"/>
</dbReference>
<dbReference type="SUPFAM" id="SSF51161">
    <property type="entry name" value="Trimeric LpxA-like enzymes"/>
    <property type="match status" value="1"/>
</dbReference>
<dbReference type="Pfam" id="PF13720">
    <property type="entry name" value="Acetyltransf_11"/>
    <property type="match status" value="1"/>
</dbReference>
<dbReference type="InterPro" id="IPR011004">
    <property type="entry name" value="Trimer_LpxA-like_sf"/>
</dbReference>
<protein>
    <submittedName>
        <fullName evidence="8">Acyl-[acyl-carrier-protein]--UDP-N-acetylglucosamine O-acyltransferase</fullName>
        <ecNumber evidence="8">2.3.1.129</ecNumber>
    </submittedName>
</protein>
<dbReference type="GO" id="GO:0016020">
    <property type="term" value="C:membrane"/>
    <property type="evidence" value="ECO:0007669"/>
    <property type="project" value="GOC"/>
</dbReference>
<dbReference type="EMBL" id="CP036281">
    <property type="protein sequence ID" value="QDU81769.1"/>
    <property type="molecule type" value="Genomic_DNA"/>
</dbReference>
<accession>A0A518CRB4</accession>
<dbReference type="RefSeq" id="WP_144997388.1">
    <property type="nucleotide sequence ID" value="NZ_CP036281.1"/>
</dbReference>
<evidence type="ECO:0000256" key="4">
    <source>
        <dbReference type="ARBA" id="ARBA00023098"/>
    </source>
</evidence>
<feature type="domain" description="UDP N-acetylglucosamine O-acyltransferase C-terminal" evidence="7">
    <location>
        <begin position="177"/>
        <end position="259"/>
    </location>
</feature>
<evidence type="ECO:0000256" key="2">
    <source>
        <dbReference type="ARBA" id="ARBA00022556"/>
    </source>
</evidence>
<dbReference type="Gene3D" id="2.160.10.10">
    <property type="entry name" value="Hexapeptide repeat proteins"/>
    <property type="match status" value="1"/>
</dbReference>
<evidence type="ECO:0000256" key="6">
    <source>
        <dbReference type="SAM" id="MobiDB-lite"/>
    </source>
</evidence>
<keyword evidence="5 8" id="KW-0012">Acyltransferase</keyword>
<proteinExistence type="predicted"/>
<dbReference type="OrthoDB" id="9807278at2"/>
<dbReference type="InterPro" id="IPR037157">
    <property type="entry name" value="Acetyltransf_C_sf"/>
</dbReference>
<dbReference type="Proteomes" id="UP000317178">
    <property type="component" value="Chromosome"/>
</dbReference>
<dbReference type="Gene3D" id="1.20.1180.10">
    <property type="entry name" value="Udp N-acetylglucosamine O-acyltransferase, C-terminal domain"/>
    <property type="match status" value="1"/>
</dbReference>
<evidence type="ECO:0000313" key="9">
    <source>
        <dbReference type="Proteomes" id="UP000317178"/>
    </source>
</evidence>
<evidence type="ECO:0000256" key="1">
    <source>
        <dbReference type="ARBA" id="ARBA00022516"/>
    </source>
</evidence>
<dbReference type="InterPro" id="IPR010137">
    <property type="entry name" value="Lipid_A_LpxA"/>
</dbReference>
<keyword evidence="2" id="KW-0441">Lipid A biosynthesis</keyword>
<dbReference type="AlphaFoldDB" id="A0A518CRB4"/>
<dbReference type="PANTHER" id="PTHR43480:SF1">
    <property type="entry name" value="ACYL-[ACYL-CARRIER-PROTEIN]--UDP-N-ACETYLGLUCOSAMINE O-ACYLTRANSFERASE, MITOCHONDRIAL-RELATED"/>
    <property type="match status" value="1"/>
</dbReference>
<evidence type="ECO:0000313" key="8">
    <source>
        <dbReference type="EMBL" id="QDU81769.1"/>
    </source>
</evidence>
<dbReference type="KEGG" id="plon:Pla110_35190"/>
<name>A0A518CRB4_9PLAN</name>
<keyword evidence="3 8" id="KW-0808">Transferase</keyword>
<dbReference type="InterPro" id="IPR001451">
    <property type="entry name" value="Hexapep"/>
</dbReference>
<evidence type="ECO:0000256" key="3">
    <source>
        <dbReference type="ARBA" id="ARBA00022679"/>
    </source>
</evidence>
<dbReference type="GO" id="GO:0009245">
    <property type="term" value="P:lipid A biosynthetic process"/>
    <property type="evidence" value="ECO:0007669"/>
    <property type="project" value="UniProtKB-KW"/>
</dbReference>
<dbReference type="Pfam" id="PF00132">
    <property type="entry name" value="Hexapep"/>
    <property type="match status" value="1"/>
</dbReference>
<dbReference type="EC" id="2.3.1.129" evidence="8"/>
<gene>
    <name evidence="8" type="primary">lpxA_3</name>
    <name evidence="8" type="ORF">Pla110_35190</name>
</gene>
<sequence length="284" mass="31314">MSRKISHLAYVDPRAELADDVEVGPFCYVGPRVALGRGCRLDSHVTLVGHTIVGERNRFYPNAVVGADPQDISYQESETEVIIGDDNVFREGVTVNRGAEKEDHVTRIGNRNMLMANSHVAHNCHIHNGVILVNGVLLGGHVHVHDGAIISGNCVVHHFSTIGKLSFVSGGCRVPHDIPPFMLAAGSDNPTIRTINLVGMQRSGISRETISLIKRAYKMLYREFKTLDEIRELFSTELETVLPIELASLLTFIDQQRKGRMGRAREAFRNTPASADGSKERRAA</sequence>
<keyword evidence="9" id="KW-1185">Reference proteome</keyword>
<feature type="region of interest" description="Disordered" evidence="6">
    <location>
        <begin position="263"/>
        <end position="284"/>
    </location>
</feature>
<keyword evidence="4" id="KW-0443">Lipid metabolism</keyword>
<dbReference type="PANTHER" id="PTHR43480">
    <property type="entry name" value="ACYL-[ACYL-CARRIER-PROTEIN]--UDP-N-ACETYLGLUCOSAMINE O-ACYLTRANSFERASE"/>
    <property type="match status" value="1"/>
</dbReference>
<dbReference type="CDD" id="cd03351">
    <property type="entry name" value="LbH_UDP-GlcNAc_AT"/>
    <property type="match status" value="1"/>
</dbReference>
<dbReference type="NCBIfam" id="NF003657">
    <property type="entry name" value="PRK05289.1"/>
    <property type="match status" value="1"/>
</dbReference>
<keyword evidence="1" id="KW-0444">Lipid biosynthesis</keyword>
<dbReference type="PIRSF" id="PIRSF000456">
    <property type="entry name" value="UDP-GlcNAc_acltr"/>
    <property type="match status" value="1"/>
</dbReference>
<dbReference type="InterPro" id="IPR029098">
    <property type="entry name" value="Acetyltransf_C"/>
</dbReference>
<dbReference type="NCBIfam" id="TIGR01852">
    <property type="entry name" value="lipid_A_lpxA"/>
    <property type="match status" value="1"/>
</dbReference>
<reference evidence="8 9" key="1">
    <citation type="submission" date="2019-02" db="EMBL/GenBank/DDBJ databases">
        <title>Deep-cultivation of Planctomycetes and their phenomic and genomic characterization uncovers novel biology.</title>
        <authorList>
            <person name="Wiegand S."/>
            <person name="Jogler M."/>
            <person name="Boedeker C."/>
            <person name="Pinto D."/>
            <person name="Vollmers J."/>
            <person name="Rivas-Marin E."/>
            <person name="Kohn T."/>
            <person name="Peeters S.H."/>
            <person name="Heuer A."/>
            <person name="Rast P."/>
            <person name="Oberbeckmann S."/>
            <person name="Bunk B."/>
            <person name="Jeske O."/>
            <person name="Meyerdierks A."/>
            <person name="Storesund J.E."/>
            <person name="Kallscheuer N."/>
            <person name="Luecker S."/>
            <person name="Lage O.M."/>
            <person name="Pohl T."/>
            <person name="Merkel B.J."/>
            <person name="Hornburger P."/>
            <person name="Mueller R.-W."/>
            <person name="Bruemmer F."/>
            <person name="Labrenz M."/>
            <person name="Spormann A.M."/>
            <person name="Op den Camp H."/>
            <person name="Overmann J."/>
            <person name="Amann R."/>
            <person name="Jetten M.S.M."/>
            <person name="Mascher T."/>
            <person name="Medema M.H."/>
            <person name="Devos D.P."/>
            <person name="Kaster A.-K."/>
            <person name="Ovreas L."/>
            <person name="Rohde M."/>
            <person name="Galperin M.Y."/>
            <person name="Jogler C."/>
        </authorList>
    </citation>
    <scope>NUCLEOTIDE SEQUENCE [LARGE SCALE GENOMIC DNA]</scope>
    <source>
        <strain evidence="8 9">Pla110</strain>
    </source>
</reference>
<evidence type="ECO:0000259" key="7">
    <source>
        <dbReference type="Pfam" id="PF13720"/>
    </source>
</evidence>